<protein>
    <submittedName>
        <fullName evidence="2">Uncharacterized protein</fullName>
    </submittedName>
</protein>
<organism evidence="2 3">
    <name type="scientific">Pseudomonas fluorescens</name>
    <dbReference type="NCBI Taxonomy" id="294"/>
    <lineage>
        <taxon>Bacteria</taxon>
        <taxon>Pseudomonadati</taxon>
        <taxon>Pseudomonadota</taxon>
        <taxon>Gammaproteobacteria</taxon>
        <taxon>Pseudomonadales</taxon>
        <taxon>Pseudomonadaceae</taxon>
        <taxon>Pseudomonas</taxon>
    </lineage>
</organism>
<dbReference type="EMBL" id="CABVHB010000012">
    <property type="protein sequence ID" value="VVM75325.1"/>
    <property type="molecule type" value="Genomic_DNA"/>
</dbReference>
<dbReference type="Proteomes" id="UP000344274">
    <property type="component" value="Unassembled WGS sequence"/>
</dbReference>
<evidence type="ECO:0000313" key="2">
    <source>
        <dbReference type="EMBL" id="VVM75325.1"/>
    </source>
</evidence>
<gene>
    <name evidence="2" type="ORF">PS673_01992</name>
</gene>
<accession>A0A5E6SD35</accession>
<name>A0A5E6SD35_PSEFL</name>
<sequence>MGFVVHQGVAVADHAGYRIEPGNGQGAAQWGGDRLREAGGHASGDHGNATDGQGRYAVESGDGEGAVLGQGSGIRCTAVAEVFLEDGQLTALSIQTANRDRVIVVVDLQYQVGGAAVAIGVCQRIGEGFRAIAAAVQRLEVGIAGVQGVGVSAVGIQHQSAVGAGEGTGGDRPAVFTERHPVRALHVVGQHVAVEGQQGFRGGAIAVIDCLRHVVDDADFQRTGSAVAIAVAGHHGDVFDKTIGTLAARVGFGTVKGVAVTDHARGRVVTGDGQGTAQRGGDRLRKTCRHTAADQVDCADAEAGQPVWRIDGEGAASRQRNFVPRRTVGQVGFIDSPLAVLLRQADEGDRIVRHLRRHRRHHRGFVRYSDVRINVKAFFGKFGNAIEPGSGEADDRIDSPAHFFEHDKTMATARDAARYSGSHGRPGSGGFSGLGRVVARRNGFLQLFDIGQLRFARSHRFG</sequence>
<evidence type="ECO:0000256" key="1">
    <source>
        <dbReference type="SAM" id="MobiDB-lite"/>
    </source>
</evidence>
<feature type="region of interest" description="Disordered" evidence="1">
    <location>
        <begin position="22"/>
        <end position="53"/>
    </location>
</feature>
<proteinExistence type="predicted"/>
<reference evidence="2 3" key="1">
    <citation type="submission" date="2019-09" db="EMBL/GenBank/DDBJ databases">
        <authorList>
            <person name="Chandra G."/>
            <person name="Truman W A."/>
        </authorList>
    </citation>
    <scope>NUCLEOTIDE SEQUENCE [LARGE SCALE GENOMIC DNA]</scope>
    <source>
        <strain evidence="2">PS673</strain>
    </source>
</reference>
<evidence type="ECO:0000313" key="3">
    <source>
        <dbReference type="Proteomes" id="UP000344274"/>
    </source>
</evidence>
<dbReference type="AlphaFoldDB" id="A0A5E6SD35"/>